<dbReference type="EMBL" id="KP795448">
    <property type="protein sequence ID" value="AKN35722.1"/>
    <property type="molecule type" value="Genomic_DNA"/>
</dbReference>
<protein>
    <submittedName>
        <fullName evidence="1">Uncharacterized protein</fullName>
    </submittedName>
</protein>
<reference evidence="1" key="1">
    <citation type="journal article" date="2015" name="MBio">
        <title>Eco-Evolutionary Dynamics of Episomes among Ecologically Cohesive Bacterial Populations.</title>
        <authorList>
            <person name="Xue H."/>
            <person name="Cordero O.X."/>
            <person name="Camas F.M."/>
            <person name="Trimble W."/>
            <person name="Meyer F."/>
            <person name="Guglielmini J."/>
            <person name="Rocha E.P."/>
            <person name="Polz M.F."/>
        </authorList>
    </citation>
    <scope>NUCLEOTIDE SEQUENCE</scope>
    <source>
        <strain evidence="1">FF_110</strain>
    </source>
</reference>
<proteinExistence type="predicted"/>
<name>A0A0H3ZMS2_9VIBR</name>
<sequence>MSITFVTINGIVRPISGNRTTKRNATTLLSVKQPKGFKSNSKQYSSDKAFTVPNAKCPNCGDNVFYYEHPNGAKVYFDELGPPWPKHPCVIERRTSTKRKVSKNKPASANWMSSYWKPLILEKKVKLASGEGVRVQAKTSEYSVRFLLKNQLLKQKFCCGDDIDQLIMLARKTEDKIRPKVEIALTSGLQSWTMLGELVTQVNETKVSQTTTVQDKKTFDPLGKSKIPFSLNIEDKRVHVSLLYDGQDIQFIRSAKKATNKWLLKGSEHLDAWVEETKKKRHFRVYVVDPQTGDHIEQLFRKSENRDQESPVEQLEFISLSKLPEGKVKLEFKVPKKKSRLNATFDIQNLVRCISLEQLLTSESKVEVESLNNHQKIILFNGIRYSGKDINIDLLDSSEY</sequence>
<dbReference type="AlphaFoldDB" id="A0A0H3ZMS2"/>
<evidence type="ECO:0000313" key="1">
    <source>
        <dbReference type="EMBL" id="AKN35722.1"/>
    </source>
</evidence>
<accession>A0A0H3ZMS2</accession>
<organism evidence="1">
    <name type="scientific">Vibrio genomosp. F6</name>
    <dbReference type="NCBI Taxonomy" id="723172"/>
    <lineage>
        <taxon>Bacteria</taxon>
        <taxon>Pseudomonadati</taxon>
        <taxon>Pseudomonadota</taxon>
        <taxon>Gammaproteobacteria</taxon>
        <taxon>Vibrionales</taxon>
        <taxon>Vibrionaceae</taxon>
        <taxon>Vibrio</taxon>
    </lineage>
</organism>